<accession>A0ACB7RGZ0</accession>
<evidence type="ECO:0000313" key="1">
    <source>
        <dbReference type="EMBL" id="KAH6921827.1"/>
    </source>
</evidence>
<dbReference type="Proteomes" id="UP000821845">
    <property type="component" value="Chromosome 9"/>
</dbReference>
<reference evidence="1" key="1">
    <citation type="submission" date="2020-05" db="EMBL/GenBank/DDBJ databases">
        <title>Large-scale comparative analyses of tick genomes elucidate their genetic diversity and vector capacities.</title>
        <authorList>
            <person name="Jia N."/>
            <person name="Wang J."/>
            <person name="Shi W."/>
            <person name="Du L."/>
            <person name="Sun Y."/>
            <person name="Zhan W."/>
            <person name="Jiang J."/>
            <person name="Wang Q."/>
            <person name="Zhang B."/>
            <person name="Ji P."/>
            <person name="Sakyi L.B."/>
            <person name="Cui X."/>
            <person name="Yuan T."/>
            <person name="Jiang B."/>
            <person name="Yang W."/>
            <person name="Lam T.T.-Y."/>
            <person name="Chang Q."/>
            <person name="Ding S."/>
            <person name="Wang X."/>
            <person name="Zhu J."/>
            <person name="Ruan X."/>
            <person name="Zhao L."/>
            <person name="Wei J."/>
            <person name="Que T."/>
            <person name="Du C."/>
            <person name="Cheng J."/>
            <person name="Dai P."/>
            <person name="Han X."/>
            <person name="Huang E."/>
            <person name="Gao Y."/>
            <person name="Liu J."/>
            <person name="Shao H."/>
            <person name="Ye R."/>
            <person name="Li L."/>
            <person name="Wei W."/>
            <person name="Wang X."/>
            <person name="Wang C."/>
            <person name="Yang T."/>
            <person name="Huo Q."/>
            <person name="Li W."/>
            <person name="Guo W."/>
            <person name="Chen H."/>
            <person name="Zhou L."/>
            <person name="Ni X."/>
            <person name="Tian J."/>
            <person name="Zhou Y."/>
            <person name="Sheng Y."/>
            <person name="Liu T."/>
            <person name="Pan Y."/>
            <person name="Xia L."/>
            <person name="Li J."/>
            <person name="Zhao F."/>
            <person name="Cao W."/>
        </authorList>
    </citation>
    <scope>NUCLEOTIDE SEQUENCE</scope>
    <source>
        <strain evidence="1">Hyas-2018</strain>
    </source>
</reference>
<organism evidence="1 2">
    <name type="scientific">Hyalomma asiaticum</name>
    <name type="common">Tick</name>
    <dbReference type="NCBI Taxonomy" id="266040"/>
    <lineage>
        <taxon>Eukaryota</taxon>
        <taxon>Metazoa</taxon>
        <taxon>Ecdysozoa</taxon>
        <taxon>Arthropoda</taxon>
        <taxon>Chelicerata</taxon>
        <taxon>Arachnida</taxon>
        <taxon>Acari</taxon>
        <taxon>Parasitiformes</taxon>
        <taxon>Ixodida</taxon>
        <taxon>Ixodoidea</taxon>
        <taxon>Ixodidae</taxon>
        <taxon>Hyalomminae</taxon>
        <taxon>Hyalomma</taxon>
    </lineage>
</organism>
<proteinExistence type="predicted"/>
<dbReference type="EMBL" id="CM023489">
    <property type="protein sequence ID" value="KAH6921827.1"/>
    <property type="molecule type" value="Genomic_DNA"/>
</dbReference>
<comment type="caution">
    <text evidence="1">The sequence shown here is derived from an EMBL/GenBank/DDBJ whole genome shotgun (WGS) entry which is preliminary data.</text>
</comment>
<evidence type="ECO:0000313" key="2">
    <source>
        <dbReference type="Proteomes" id="UP000821845"/>
    </source>
</evidence>
<keyword evidence="2" id="KW-1185">Reference proteome</keyword>
<gene>
    <name evidence="1" type="ORF">HPB50_005372</name>
</gene>
<name>A0ACB7RGZ0_HYAAI</name>
<protein>
    <submittedName>
        <fullName evidence="1">Uncharacterized protein</fullName>
    </submittedName>
</protein>
<sequence>MFANRTSCSLRNSIATRAGALFMGIAALSPIDGGFFVMCGPASRTGGPGPWELGPAATLPNEVPPPWGLVAPGNRPRRQVCWPPSLTS</sequence>